<reference evidence="3" key="1">
    <citation type="submission" date="2021-01" db="EMBL/GenBank/DDBJ databases">
        <authorList>
            <person name="Corre E."/>
            <person name="Pelletier E."/>
            <person name="Niang G."/>
            <person name="Scheremetjew M."/>
            <person name="Finn R."/>
            <person name="Kale V."/>
            <person name="Holt S."/>
            <person name="Cochrane G."/>
            <person name="Meng A."/>
            <person name="Brown T."/>
            <person name="Cohen L."/>
        </authorList>
    </citation>
    <scope>NUCLEOTIDE SEQUENCE</scope>
    <source>
        <strain evidence="3">CCMP1452</strain>
    </source>
</reference>
<feature type="region of interest" description="Disordered" evidence="1">
    <location>
        <begin position="223"/>
        <end position="265"/>
    </location>
</feature>
<name>A0A7S2WB51_9STRA</name>
<dbReference type="AlphaFoldDB" id="A0A7S2WB51"/>
<proteinExistence type="predicted"/>
<feature type="transmembrane region" description="Helical" evidence="2">
    <location>
        <begin position="109"/>
        <end position="132"/>
    </location>
</feature>
<protein>
    <submittedName>
        <fullName evidence="3">Uncharacterized protein</fullName>
    </submittedName>
</protein>
<sequence>MIIDIAYTDNTVDIEEANRILFQRKKHLVPKTLPENIAMPPRQHYTQRQENRKLQQESYIQNVKQILRENTGSLNVPGLLGITYLDNDDTVSNSEGQVNPTSTSVKKKIPIWAVSLVAVIGVLTVSAIFLYSRNVRRSKPAKVGYREKNDSIMFSSKTEFIRSDDTDEESLRGLQFYIDPGNEIANDESVEVIYNQNVMAPTQTVSDELDAIIGRLSSSFDDEYFPPEGTMSSSEKNREQQRCQLNSLSFGSNRDMGPTEDTVIL</sequence>
<evidence type="ECO:0000256" key="2">
    <source>
        <dbReference type="SAM" id="Phobius"/>
    </source>
</evidence>
<keyword evidence="2" id="KW-0472">Membrane</keyword>
<evidence type="ECO:0000313" key="3">
    <source>
        <dbReference type="EMBL" id="CAD9677259.1"/>
    </source>
</evidence>
<organism evidence="3">
    <name type="scientific">Eucampia antarctica</name>
    <dbReference type="NCBI Taxonomy" id="49252"/>
    <lineage>
        <taxon>Eukaryota</taxon>
        <taxon>Sar</taxon>
        <taxon>Stramenopiles</taxon>
        <taxon>Ochrophyta</taxon>
        <taxon>Bacillariophyta</taxon>
        <taxon>Mediophyceae</taxon>
        <taxon>Biddulphiophycidae</taxon>
        <taxon>Hemiaulales</taxon>
        <taxon>Hemiaulaceae</taxon>
        <taxon>Eucampia</taxon>
    </lineage>
</organism>
<accession>A0A7S2WB51</accession>
<gene>
    <name evidence="3" type="ORF">EANT1437_LOCUS8662</name>
</gene>
<keyword evidence="2" id="KW-0812">Transmembrane</keyword>
<feature type="compositionally biased region" description="Polar residues" evidence="1">
    <location>
        <begin position="242"/>
        <end position="252"/>
    </location>
</feature>
<dbReference type="EMBL" id="HBHI01016852">
    <property type="protein sequence ID" value="CAD9677259.1"/>
    <property type="molecule type" value="Transcribed_RNA"/>
</dbReference>
<evidence type="ECO:0000256" key="1">
    <source>
        <dbReference type="SAM" id="MobiDB-lite"/>
    </source>
</evidence>
<keyword evidence="2" id="KW-1133">Transmembrane helix</keyword>